<dbReference type="GO" id="GO:0016740">
    <property type="term" value="F:transferase activity"/>
    <property type="evidence" value="ECO:0007669"/>
    <property type="project" value="UniProtKB-KW"/>
</dbReference>
<dbReference type="EMBL" id="JFHE01000056">
    <property type="protein sequence ID" value="KDR26377.1"/>
    <property type="molecule type" value="Genomic_DNA"/>
</dbReference>
<dbReference type="Proteomes" id="UP000597138">
    <property type="component" value="Unassembled WGS sequence"/>
</dbReference>
<dbReference type="EMBL" id="BMEG01000005">
    <property type="protein sequence ID" value="GGD75286.1"/>
    <property type="molecule type" value="Genomic_DNA"/>
</dbReference>
<name>A0A069NE45_9BURK</name>
<dbReference type="RefSeq" id="WP_035970258.1">
    <property type="nucleotide sequence ID" value="NZ_BMEG01000005.1"/>
</dbReference>
<organism evidence="4 5">
    <name type="scientific">Caballeronia grimmiae</name>
    <dbReference type="NCBI Taxonomy" id="1071679"/>
    <lineage>
        <taxon>Bacteria</taxon>
        <taxon>Pseudomonadati</taxon>
        <taxon>Pseudomonadota</taxon>
        <taxon>Betaproteobacteria</taxon>
        <taxon>Burkholderiales</taxon>
        <taxon>Burkholderiaceae</taxon>
        <taxon>Caballeronia</taxon>
    </lineage>
</organism>
<evidence type="ECO:0000256" key="1">
    <source>
        <dbReference type="ARBA" id="ARBA00022737"/>
    </source>
</evidence>
<keyword evidence="4" id="KW-0808">Transferase</keyword>
<dbReference type="eggNOG" id="COG0607">
    <property type="taxonomic scope" value="Bacteria"/>
</dbReference>
<feature type="domain" description="Rhodanese" evidence="2">
    <location>
        <begin position="296"/>
        <end position="386"/>
    </location>
</feature>
<dbReference type="PROSITE" id="PS50206">
    <property type="entry name" value="RHODANESE_3"/>
    <property type="match status" value="4"/>
</dbReference>
<reference evidence="4 5" key="2">
    <citation type="submission" date="2014-03" db="EMBL/GenBank/DDBJ databases">
        <title>Draft Genome Sequences of Four Burkholderia Strains.</title>
        <authorList>
            <person name="Liu X.Y."/>
            <person name="Li C.X."/>
            <person name="Xu J.H."/>
        </authorList>
    </citation>
    <scope>NUCLEOTIDE SEQUENCE [LARGE SCALE GENOMIC DNA]</scope>
    <source>
        <strain evidence="4 5">R27</strain>
    </source>
</reference>
<feature type="domain" description="Rhodanese" evidence="2">
    <location>
        <begin position="397"/>
        <end position="489"/>
    </location>
</feature>
<evidence type="ECO:0000313" key="6">
    <source>
        <dbReference type="Proteomes" id="UP000597138"/>
    </source>
</evidence>
<reference evidence="3" key="4">
    <citation type="submission" date="2024-05" db="EMBL/GenBank/DDBJ databases">
        <authorList>
            <person name="Sun Q."/>
            <person name="Zhou Y."/>
        </authorList>
    </citation>
    <scope>NUCLEOTIDE SEQUENCE</scope>
    <source>
        <strain evidence="3">CGMCC 1.11013</strain>
    </source>
</reference>
<evidence type="ECO:0000313" key="3">
    <source>
        <dbReference type="EMBL" id="GGD75286.1"/>
    </source>
</evidence>
<dbReference type="PANTHER" id="PTHR43855:SF1">
    <property type="entry name" value="THIOSULFATE SULFURTRANSFERASE"/>
    <property type="match status" value="1"/>
</dbReference>
<dbReference type="SUPFAM" id="SSF52821">
    <property type="entry name" value="Rhodanese/Cell cycle control phosphatase"/>
    <property type="match status" value="4"/>
</dbReference>
<evidence type="ECO:0000259" key="2">
    <source>
        <dbReference type="PROSITE" id="PS50206"/>
    </source>
</evidence>
<dbReference type="SMART" id="SM00450">
    <property type="entry name" value="RHOD"/>
    <property type="match status" value="4"/>
</dbReference>
<dbReference type="Pfam" id="PF00581">
    <property type="entry name" value="Rhodanese"/>
    <property type="match status" value="2"/>
</dbReference>
<dbReference type="AlphaFoldDB" id="A0A069NE45"/>
<dbReference type="PANTHER" id="PTHR43855">
    <property type="entry name" value="THIOSULFATE SULFURTRANSFERASE"/>
    <property type="match status" value="1"/>
</dbReference>
<accession>A0A069NE45</accession>
<evidence type="ECO:0000313" key="4">
    <source>
        <dbReference type="EMBL" id="KDR26377.1"/>
    </source>
</evidence>
<keyword evidence="1" id="KW-0677">Repeat</keyword>
<dbReference type="InterPro" id="IPR036873">
    <property type="entry name" value="Rhodanese-like_dom_sf"/>
</dbReference>
<feature type="domain" description="Rhodanese" evidence="2">
    <location>
        <begin position="157"/>
        <end position="248"/>
    </location>
</feature>
<dbReference type="Proteomes" id="UP000027439">
    <property type="component" value="Unassembled WGS sequence"/>
</dbReference>
<dbReference type="eggNOG" id="COG2897">
    <property type="taxonomic scope" value="Bacteria"/>
</dbReference>
<dbReference type="InterPro" id="IPR051126">
    <property type="entry name" value="Thiosulfate_sulfurtransferase"/>
</dbReference>
<keyword evidence="6" id="KW-1185">Reference proteome</keyword>
<sequence>MPFRIDSFRTIDAPTLRAWLNDGRELALLDVREAGQFGEGHPFFAIPLPFSRLELDAPPLLPRKSVRIVLLDDGAQPAGDGIDHAPVAWRAAARLHELGYDDLTILEGGAPAWQRAGYTLFRGVNVPSKTFGELVEQAYDTPHVSASRLNRWRAEPGGCPLTVIDGRTREEHRKMAVPGAVCVPNGELPAYVDAFAGQPDTTIVVHCAGRTRSIIGAQTLRNLGIRREVFALENGTQGWALEGFALEHGSTRSYADLPPLTTAERDTARARAQALAERFGVAALDEASARAWLDDPSRTTYLFDVRTAEEHARDGFAFARHAPGGQLVQATDQRVGVRHARILLVDHDGIRAPVVAHWLVQAGYETATVDAAFVSGLRGLQRPDIPLATETTDDAPPDPHAVVLDLRSSEAHQTSRPAGSVWTTRARVFETLRARGADRDTPLVLSADDATLAQARLVARDLREAGHARVTLAAPGIGEWERAGFAVDHAAVELAQADRIDFLFFVHDRHDGNLDAARAYLEWETGLIGQCAADELAAFRIGEAAVTDL</sequence>
<comment type="caution">
    <text evidence="4">The sequence shown here is derived from an EMBL/GenBank/DDBJ whole genome shotgun (WGS) entry which is preliminary data.</text>
</comment>
<dbReference type="STRING" id="1071679.BG57_26595"/>
<protein>
    <submittedName>
        <fullName evidence="4">Sulfurtransferase</fullName>
    </submittedName>
</protein>
<dbReference type="Gene3D" id="3.40.250.10">
    <property type="entry name" value="Rhodanese-like domain"/>
    <property type="match status" value="4"/>
</dbReference>
<dbReference type="OrthoDB" id="9789585at2"/>
<proteinExistence type="predicted"/>
<gene>
    <name evidence="4" type="ORF">BG57_26595</name>
    <name evidence="3" type="ORF">GCM10010985_32260</name>
</gene>
<evidence type="ECO:0000313" key="5">
    <source>
        <dbReference type="Proteomes" id="UP000027439"/>
    </source>
</evidence>
<reference evidence="3" key="1">
    <citation type="journal article" date="2014" name="Int. J. Syst. Evol. Microbiol.">
        <title>Complete genome of a new Firmicutes species belonging to the dominant human colonic microbiota ('Ruminococcus bicirculans') reveals two chromosomes and a selective capacity to utilize plant glucans.</title>
        <authorList>
            <consortium name="NISC Comparative Sequencing Program"/>
            <person name="Wegmann U."/>
            <person name="Louis P."/>
            <person name="Goesmann A."/>
            <person name="Henrissat B."/>
            <person name="Duncan S.H."/>
            <person name="Flint H.J."/>
        </authorList>
    </citation>
    <scope>NUCLEOTIDE SEQUENCE</scope>
    <source>
        <strain evidence="3">CGMCC 1.11013</strain>
    </source>
</reference>
<dbReference type="InterPro" id="IPR001763">
    <property type="entry name" value="Rhodanese-like_dom"/>
</dbReference>
<reference evidence="6" key="3">
    <citation type="journal article" date="2019" name="Int. J. Syst. Evol. Microbiol.">
        <title>The Global Catalogue of Microorganisms (GCM) 10K type strain sequencing project: providing services to taxonomists for standard genome sequencing and annotation.</title>
        <authorList>
            <consortium name="The Broad Institute Genomics Platform"/>
            <consortium name="The Broad Institute Genome Sequencing Center for Infectious Disease"/>
            <person name="Wu L."/>
            <person name="Ma J."/>
        </authorList>
    </citation>
    <scope>NUCLEOTIDE SEQUENCE [LARGE SCALE GENOMIC DNA]</scope>
    <source>
        <strain evidence="6">CGMCC 1.11013</strain>
    </source>
</reference>
<feature type="domain" description="Rhodanese" evidence="2">
    <location>
        <begin position="22"/>
        <end position="122"/>
    </location>
</feature>